<dbReference type="PANTHER" id="PTHR46708:SF2">
    <property type="entry name" value="FIBRONECTIN TYPE-III DOMAIN-CONTAINING PROTEIN"/>
    <property type="match status" value="1"/>
</dbReference>
<reference evidence="3 4" key="1">
    <citation type="journal article" date="2013" name="PLoS ONE">
        <title>Genomic analysis of Melioribacter roseus, facultatively anaerobic organotrophic bacterium representing a novel deep lineage within Bacteriodetes/Chlorobi group.</title>
        <authorList>
            <person name="Kadnikov V.V."/>
            <person name="Mardanov A.V."/>
            <person name="Podosokorskaya O.A."/>
            <person name="Gavrilov S.N."/>
            <person name="Kublanov I.V."/>
            <person name="Beletsky A.V."/>
            <person name="Bonch-Osmolovskaya E.A."/>
            <person name="Ravin N.V."/>
        </authorList>
    </citation>
    <scope>NUCLEOTIDE SEQUENCE [LARGE SCALE GENOMIC DNA]</scope>
    <source>
        <strain evidence="4">JCM 17771 / P3M-2</strain>
    </source>
</reference>
<dbReference type="STRING" id="1191523.MROS_2249"/>
<evidence type="ECO:0000259" key="2">
    <source>
        <dbReference type="PROSITE" id="PS50853"/>
    </source>
</evidence>
<accession>I6ZTZ7</accession>
<dbReference type="EMBL" id="CP003557">
    <property type="protein sequence ID" value="AFN75479.1"/>
    <property type="molecule type" value="Genomic_DNA"/>
</dbReference>
<dbReference type="RefSeq" id="WP_014856911.1">
    <property type="nucleotide sequence ID" value="NC_018178.1"/>
</dbReference>
<keyword evidence="4" id="KW-1185">Reference proteome</keyword>
<dbReference type="OrthoDB" id="9803616at2"/>
<evidence type="ECO:0000313" key="3">
    <source>
        <dbReference type="EMBL" id="AFN75479.1"/>
    </source>
</evidence>
<gene>
    <name evidence="3" type="ordered locus">MROS_2249</name>
</gene>
<dbReference type="SUPFAM" id="SSF49265">
    <property type="entry name" value="Fibronectin type III"/>
    <property type="match status" value="2"/>
</dbReference>
<dbReference type="CDD" id="cd00063">
    <property type="entry name" value="FN3"/>
    <property type="match status" value="2"/>
</dbReference>
<dbReference type="InterPro" id="IPR013783">
    <property type="entry name" value="Ig-like_fold"/>
</dbReference>
<feature type="domain" description="Fibronectin type-III" evidence="2">
    <location>
        <begin position="322"/>
        <end position="413"/>
    </location>
</feature>
<dbReference type="AlphaFoldDB" id="I6ZTZ7"/>
<evidence type="ECO:0000256" key="1">
    <source>
        <dbReference type="ARBA" id="ARBA00022737"/>
    </source>
</evidence>
<dbReference type="SMART" id="SM00060">
    <property type="entry name" value="FN3"/>
    <property type="match status" value="3"/>
</dbReference>
<organism evidence="3 4">
    <name type="scientific">Melioribacter roseus (strain DSM 23840 / JCM 17771 / VKM B-2668 / P3M-2)</name>
    <dbReference type="NCBI Taxonomy" id="1191523"/>
    <lineage>
        <taxon>Bacteria</taxon>
        <taxon>Pseudomonadati</taxon>
        <taxon>Ignavibacteriota</taxon>
        <taxon>Ignavibacteria</taxon>
        <taxon>Ignavibacteriales</taxon>
        <taxon>Melioribacteraceae</taxon>
        <taxon>Melioribacter</taxon>
    </lineage>
</organism>
<sequence length="413" mass="46098">MMHKIFKIYLFITLAIVVGGCVEPITNTQTTSAQPSIEIFSPASGDSVMVGQNLINYQAADGAGGEGLSFYEIYVNDTFTERFEQNTDGTNPALYLNIGEALLGKRISYFVKVYNKNGKAKESEVQSNIYVKDRVPNAPSNLVIKRTGDYTVTLLWQDNSTNEDGFEVWRKEGTGSYSLIIKLPPNTISTIDNGVSPFTDYFYKIRAFNESGNSEFSNEVSTSSLPGGLWNLQAEAIGTHKVILKWNDFAVNELGFKIERYNSSSGVWELIDITGPNETYYEDHNVEGSKAYKYRVAYFTATSVSGYSNEVTISTYYTDVEAPSNLNASVYAPNIVRLEWLNNDKLKLSVSLIVERRIGTSGEFNELMSVDSDTTFVFDTSVTSGVTYQYRVRQKLGNRIYTDYSNIATITVP</sequence>
<keyword evidence="1" id="KW-0677">Repeat</keyword>
<dbReference type="KEGG" id="mro:MROS_2249"/>
<dbReference type="InterPro" id="IPR003961">
    <property type="entry name" value="FN3_dom"/>
</dbReference>
<proteinExistence type="predicted"/>
<dbReference type="InterPro" id="IPR050991">
    <property type="entry name" value="ECM_Regulatory_Proteins"/>
</dbReference>
<dbReference type="PROSITE" id="PS50853">
    <property type="entry name" value="FN3"/>
    <property type="match status" value="3"/>
</dbReference>
<dbReference type="PROSITE" id="PS51257">
    <property type="entry name" value="PROKAR_LIPOPROTEIN"/>
    <property type="match status" value="1"/>
</dbReference>
<feature type="domain" description="Fibronectin type-III" evidence="2">
    <location>
        <begin position="138"/>
        <end position="227"/>
    </location>
</feature>
<dbReference type="HOGENOM" id="CLU_665351_0_0_10"/>
<protein>
    <submittedName>
        <fullName evidence="3">Fibronectin type III domain protein</fullName>
    </submittedName>
</protein>
<dbReference type="eggNOG" id="COG4733">
    <property type="taxonomic scope" value="Bacteria"/>
</dbReference>
<dbReference type="PANTHER" id="PTHR46708">
    <property type="entry name" value="TENASCIN"/>
    <property type="match status" value="1"/>
</dbReference>
<dbReference type="InterPro" id="IPR036116">
    <property type="entry name" value="FN3_sf"/>
</dbReference>
<feature type="domain" description="Fibronectin type-III" evidence="2">
    <location>
        <begin position="228"/>
        <end position="318"/>
    </location>
</feature>
<dbReference type="Proteomes" id="UP000009011">
    <property type="component" value="Chromosome"/>
</dbReference>
<evidence type="ECO:0000313" key="4">
    <source>
        <dbReference type="Proteomes" id="UP000009011"/>
    </source>
</evidence>
<name>I6ZTZ7_MELRP</name>
<dbReference type="Gene3D" id="2.60.40.10">
    <property type="entry name" value="Immunoglobulins"/>
    <property type="match status" value="3"/>
</dbReference>
<dbReference type="Pfam" id="PF00041">
    <property type="entry name" value="fn3"/>
    <property type="match status" value="1"/>
</dbReference>